<dbReference type="PANTHER" id="PTHR13018">
    <property type="entry name" value="PROBABLE MEMBRANE PROTEIN DUF221-RELATED"/>
    <property type="match status" value="1"/>
</dbReference>
<keyword evidence="1" id="KW-0472">Membrane</keyword>
<dbReference type="EMBL" id="KV588537">
    <property type="protein sequence ID" value="OPL22367.1"/>
    <property type="molecule type" value="Genomic_DNA"/>
</dbReference>
<comment type="caution">
    <text evidence="3">The sequence shown here is derived from an EMBL/GenBank/DDBJ whole genome shotgun (WGS) entry which is preliminary data.</text>
</comment>
<feature type="domain" description="CSC1/OSCA1-like 7TM region" evidence="2">
    <location>
        <begin position="6"/>
        <end position="94"/>
    </location>
</feature>
<evidence type="ECO:0000256" key="1">
    <source>
        <dbReference type="SAM" id="Phobius"/>
    </source>
</evidence>
<feature type="transmembrane region" description="Helical" evidence="1">
    <location>
        <begin position="12"/>
        <end position="32"/>
    </location>
</feature>
<accession>A0A3L5TRM8</accession>
<dbReference type="InterPro" id="IPR003864">
    <property type="entry name" value="CSC1/OSCA1-like_7TM"/>
</dbReference>
<sequence>LYFRCIFLSGNGAFFINYIITATFIGTALELLRFSELFMYAFHLCMTRSNAEKVAVRKSMIWEFQFGIQYAWMLCVFCVIVVYSIPCPLIAPFEGTNAVFVFSLVCLFLSVIIFIGKAFFGWFKHLDTNRYKQFGESDGLTTPPETNDKVCYVINNL</sequence>
<proteinExistence type="predicted"/>
<dbReference type="Proteomes" id="UP000266721">
    <property type="component" value="Unassembled WGS sequence"/>
</dbReference>
<dbReference type="AlphaFoldDB" id="A0A3L5TRM8"/>
<gene>
    <name evidence="3" type="ORF">AM593_07148</name>
</gene>
<keyword evidence="1" id="KW-1133">Transmembrane helix</keyword>
<evidence type="ECO:0000259" key="2">
    <source>
        <dbReference type="Pfam" id="PF02714"/>
    </source>
</evidence>
<keyword evidence="4" id="KW-1185">Reference proteome</keyword>
<evidence type="ECO:0000313" key="4">
    <source>
        <dbReference type="Proteomes" id="UP000266721"/>
    </source>
</evidence>
<reference evidence="3 4" key="1">
    <citation type="journal article" date="2016" name="PLoS ONE">
        <title>A First Insight into the Genome of the Filter-Feeder Mussel Mytilus galloprovincialis.</title>
        <authorList>
            <person name="Murgarella M."/>
            <person name="Puiu D."/>
            <person name="Novoa B."/>
            <person name="Figueras A."/>
            <person name="Posada D."/>
            <person name="Canchaya C."/>
        </authorList>
    </citation>
    <scope>NUCLEOTIDE SEQUENCE [LARGE SCALE GENOMIC DNA]</scope>
    <source>
        <tissue evidence="3">Muscle</tissue>
    </source>
</reference>
<keyword evidence="1 3" id="KW-0812">Transmembrane</keyword>
<protein>
    <submittedName>
        <fullName evidence="3">Low 63c-like transmembrane protein</fullName>
    </submittedName>
</protein>
<feature type="transmembrane region" description="Helical" evidence="1">
    <location>
        <begin position="67"/>
        <end position="86"/>
    </location>
</feature>
<feature type="transmembrane region" description="Helical" evidence="1">
    <location>
        <begin position="98"/>
        <end position="123"/>
    </location>
</feature>
<name>A0A3L5TRM8_MYTGA</name>
<dbReference type="GO" id="GO:0005227">
    <property type="term" value="F:calcium-activated cation channel activity"/>
    <property type="evidence" value="ECO:0007669"/>
    <property type="project" value="InterPro"/>
</dbReference>
<dbReference type="GO" id="GO:0005886">
    <property type="term" value="C:plasma membrane"/>
    <property type="evidence" value="ECO:0007669"/>
    <property type="project" value="TreeGrafter"/>
</dbReference>
<dbReference type="InterPro" id="IPR045122">
    <property type="entry name" value="Csc1-like"/>
</dbReference>
<organism evidence="3 4">
    <name type="scientific">Mytilus galloprovincialis</name>
    <name type="common">Mediterranean mussel</name>
    <dbReference type="NCBI Taxonomy" id="29158"/>
    <lineage>
        <taxon>Eukaryota</taxon>
        <taxon>Metazoa</taxon>
        <taxon>Spiralia</taxon>
        <taxon>Lophotrochozoa</taxon>
        <taxon>Mollusca</taxon>
        <taxon>Bivalvia</taxon>
        <taxon>Autobranchia</taxon>
        <taxon>Pteriomorphia</taxon>
        <taxon>Mytilida</taxon>
        <taxon>Mytiloidea</taxon>
        <taxon>Mytilidae</taxon>
        <taxon>Mytilinae</taxon>
        <taxon>Mytilus</taxon>
    </lineage>
</organism>
<dbReference type="Pfam" id="PF02714">
    <property type="entry name" value="RSN1_7TM"/>
    <property type="match status" value="1"/>
</dbReference>
<dbReference type="PANTHER" id="PTHR13018:SF5">
    <property type="entry name" value="RE44586P"/>
    <property type="match status" value="1"/>
</dbReference>
<evidence type="ECO:0000313" key="3">
    <source>
        <dbReference type="EMBL" id="OPL22367.1"/>
    </source>
</evidence>
<feature type="non-terminal residue" evidence="3">
    <location>
        <position position="1"/>
    </location>
</feature>